<gene>
    <name evidence="2" type="ORF">OCC_10244</name>
</gene>
<dbReference type="PaxDb" id="523849-OCC_10244"/>
<dbReference type="HOGENOM" id="CLU_635568_0_0_2"/>
<dbReference type="Proteomes" id="UP000015502">
    <property type="component" value="Chromosome"/>
</dbReference>
<protein>
    <submittedName>
        <fullName evidence="2">1-deoxy-D-xylulose-5-phosphate synthase</fullName>
    </submittedName>
</protein>
<organism evidence="2 3">
    <name type="scientific">Thermococcus litoralis (strain ATCC 51850 / DSM 5473 / JCM 8560 / NS-C)</name>
    <dbReference type="NCBI Taxonomy" id="523849"/>
    <lineage>
        <taxon>Archaea</taxon>
        <taxon>Methanobacteriati</taxon>
        <taxon>Methanobacteriota</taxon>
        <taxon>Thermococci</taxon>
        <taxon>Thermococcales</taxon>
        <taxon>Thermococcaceae</taxon>
        <taxon>Thermococcus</taxon>
    </lineage>
</organism>
<reference evidence="2 3" key="1">
    <citation type="journal article" date="2012" name="J. Bacteriol.">
        <title>Genome sequence of the model hyperthermophilic archaeon Thermococcus litoralis NS-C.</title>
        <authorList>
            <person name="Gardner A.F."/>
            <person name="Kumar S."/>
            <person name="Perler F.B."/>
        </authorList>
    </citation>
    <scope>NUCLEOTIDE SEQUENCE [LARGE SCALE GENOMIC DNA]</scope>
    <source>
        <strain evidence="3">ATCC 51850 / DSM 5473 / JCM 8560 / NS-C</strain>
    </source>
</reference>
<name>H3ZJM5_THELN</name>
<dbReference type="STRING" id="523849.OCC_10244"/>
<evidence type="ECO:0000256" key="1">
    <source>
        <dbReference type="SAM" id="Phobius"/>
    </source>
</evidence>
<evidence type="ECO:0000313" key="3">
    <source>
        <dbReference type="Proteomes" id="UP000015502"/>
    </source>
</evidence>
<evidence type="ECO:0000313" key="2">
    <source>
        <dbReference type="EMBL" id="EHR79849.1"/>
    </source>
</evidence>
<dbReference type="RefSeq" id="WP_004066146.1">
    <property type="nucleotide sequence ID" value="NC_022084.1"/>
</dbReference>
<keyword evidence="1" id="KW-0472">Membrane</keyword>
<keyword evidence="1" id="KW-1133">Transmembrane helix</keyword>
<dbReference type="AlphaFoldDB" id="H3ZJM5"/>
<accession>H3ZJM5</accession>
<dbReference type="EMBL" id="CP006670">
    <property type="protein sequence ID" value="EHR79849.1"/>
    <property type="molecule type" value="Genomic_DNA"/>
</dbReference>
<keyword evidence="3" id="KW-1185">Reference proteome</keyword>
<proteinExistence type="predicted"/>
<dbReference type="GeneID" id="16549942"/>
<feature type="transmembrane region" description="Helical" evidence="1">
    <location>
        <begin position="17"/>
        <end position="34"/>
    </location>
</feature>
<keyword evidence="1" id="KW-0812">Transmembrane</keyword>
<sequence>MGTKTTTEGFFMDIKKFTAIFIVFILSTSILIAYSKYRERKAREEMELDLNTSVNLIESHLQSHKFNYTSANWASHWEYLDQKVDENDSRVAINRAIVLTDKLRQLNVSKDEIEEVDRCLNETYYFYNIGKFYDTLTQARVCAILASNYLGSHLVVANRTEFYDYVSEGIQNVTIIKNEAEKEWKNRIKSGVEFTDYMVTGFKIEDNLVEASFFINNSLTFLEQLKKEPDPISPEDAENLTLIGGRITSNLEYARSFLEDALMLMEHVNSGDFQPVELESEMKMLRKNLSEVDRPCNIPMSMTKVACDWKDYHKERGIIALQKGYYSAANYHLLYAIAIAERLDEFKTLEFEFNSSKSLTDKTNVILRLREEAINSLKECPSDPITSLYLNDATGWYFKRAEHVLRDSIDPEVYYSVYRSHDYDSHIIYDYEMTKALAKKFCPYLDLMKNKNR</sequence>
<dbReference type="KEGG" id="tlt:OCC_10244"/>